<proteinExistence type="predicted"/>
<evidence type="ECO:0000313" key="2">
    <source>
        <dbReference type="EMBL" id="HDP77908.1"/>
    </source>
</evidence>
<sequence length="136" mass="14769">MFERTNEASGIESISYQTLSGLSYWSGFVGVWTIIGAVLGIIGSIAGMVANPFSIFGAISAIIALVMGLKLRKSKKELDAFIHSKASINLEIALDSLRYYFRIQGILIILAIVFVVITLVAMAAMGNLMIDYMNNL</sequence>
<dbReference type="InterPro" id="IPR035287">
    <property type="entry name" value="DUF5362"/>
</dbReference>
<feature type="transmembrane region" description="Helical" evidence="1">
    <location>
        <begin position="106"/>
        <end position="130"/>
    </location>
</feature>
<dbReference type="EMBL" id="DSBT01000186">
    <property type="protein sequence ID" value="HDP77908.1"/>
    <property type="molecule type" value="Genomic_DNA"/>
</dbReference>
<feature type="transmembrane region" description="Helical" evidence="1">
    <location>
        <begin position="21"/>
        <end position="43"/>
    </location>
</feature>
<protein>
    <recommendedName>
        <fullName evidence="3">DUF5362 domain-containing protein</fullName>
    </recommendedName>
</protein>
<organism evidence="2">
    <name type="scientific">Mesotoga infera</name>
    <dbReference type="NCBI Taxonomy" id="1236046"/>
    <lineage>
        <taxon>Bacteria</taxon>
        <taxon>Thermotogati</taxon>
        <taxon>Thermotogota</taxon>
        <taxon>Thermotogae</taxon>
        <taxon>Kosmotogales</taxon>
        <taxon>Kosmotogaceae</taxon>
        <taxon>Mesotoga</taxon>
    </lineage>
</organism>
<evidence type="ECO:0008006" key="3">
    <source>
        <dbReference type="Google" id="ProtNLM"/>
    </source>
</evidence>
<dbReference type="AlphaFoldDB" id="A0A7C1H9I1"/>
<keyword evidence="1" id="KW-1133">Transmembrane helix</keyword>
<feature type="transmembrane region" description="Helical" evidence="1">
    <location>
        <begin position="49"/>
        <end position="69"/>
    </location>
</feature>
<name>A0A7C1H9I1_9BACT</name>
<accession>A0A7C1H9I1</accession>
<dbReference type="Pfam" id="PF17319">
    <property type="entry name" value="DUF5362"/>
    <property type="match status" value="1"/>
</dbReference>
<reference evidence="2" key="1">
    <citation type="journal article" date="2020" name="mSystems">
        <title>Genome- and Community-Level Interaction Insights into Carbon Utilization and Element Cycling Functions of Hydrothermarchaeota in Hydrothermal Sediment.</title>
        <authorList>
            <person name="Zhou Z."/>
            <person name="Liu Y."/>
            <person name="Xu W."/>
            <person name="Pan J."/>
            <person name="Luo Z.H."/>
            <person name="Li M."/>
        </authorList>
    </citation>
    <scope>NUCLEOTIDE SEQUENCE [LARGE SCALE GENOMIC DNA]</scope>
    <source>
        <strain evidence="2">SpSt-1179</strain>
    </source>
</reference>
<gene>
    <name evidence="2" type="ORF">ENN47_06960</name>
</gene>
<evidence type="ECO:0000256" key="1">
    <source>
        <dbReference type="SAM" id="Phobius"/>
    </source>
</evidence>
<dbReference type="Proteomes" id="UP000886198">
    <property type="component" value="Unassembled WGS sequence"/>
</dbReference>
<keyword evidence="1" id="KW-0812">Transmembrane</keyword>
<keyword evidence="1" id="KW-0472">Membrane</keyword>
<comment type="caution">
    <text evidence="2">The sequence shown here is derived from an EMBL/GenBank/DDBJ whole genome shotgun (WGS) entry which is preliminary data.</text>
</comment>